<evidence type="ECO:0000256" key="10">
    <source>
        <dbReference type="ARBA" id="ARBA00023237"/>
    </source>
</evidence>
<dbReference type="GO" id="GO:0009279">
    <property type="term" value="C:cell outer membrane"/>
    <property type="evidence" value="ECO:0007669"/>
    <property type="project" value="UniProtKB-SubCell"/>
</dbReference>
<dbReference type="Gene3D" id="6.20.50.100">
    <property type="match status" value="1"/>
</dbReference>
<evidence type="ECO:0000259" key="11">
    <source>
        <dbReference type="Pfam" id="PF03895"/>
    </source>
</evidence>
<dbReference type="CDD" id="cd12820">
    <property type="entry name" value="LbR_YadA-like"/>
    <property type="match status" value="1"/>
</dbReference>
<dbReference type="Pfam" id="PF05662">
    <property type="entry name" value="YadA_stalk"/>
    <property type="match status" value="5"/>
</dbReference>
<evidence type="ECO:0000256" key="4">
    <source>
        <dbReference type="ARBA" id="ARBA00022448"/>
    </source>
</evidence>
<feature type="domain" description="Trimeric autotransporter adhesin YadA-like stalk" evidence="13">
    <location>
        <begin position="664"/>
        <end position="702"/>
    </location>
</feature>
<comment type="subcellular location">
    <subcellularLocation>
        <location evidence="2">Cell outer membrane</location>
    </subcellularLocation>
    <subcellularLocation>
        <location evidence="1">Cell surface</location>
    </subcellularLocation>
</comment>
<evidence type="ECO:0000259" key="13">
    <source>
        <dbReference type="Pfam" id="PF05662"/>
    </source>
</evidence>
<reference evidence="14" key="1">
    <citation type="submission" date="2014-07" db="EMBL/GenBank/DDBJ databases">
        <title>Complete sequence of probiotic Symbioflor2 E. coli strain G3/10 and draft sequences of Symbioflor2 strains G1/2, G4/9, G5, G6/7 and G8.</title>
        <authorList>
            <person name="Zschuettig A."/>
            <person name="Auerbach C."/>
            <person name="Eichhorn C."/>
            <person name="Blom J."/>
            <person name="Goesmann A."/>
            <person name="Jarek M."/>
            <person name="Scharfe M."/>
            <person name="Zimmermann K."/>
            <person name="Wassenaar T.M."/>
            <person name="Gunzer F."/>
        </authorList>
    </citation>
    <scope>NUCLEOTIDE SEQUENCE</scope>
    <source>
        <strain evidence="14">G3/10</strain>
        <plasmid evidence="14">pSYM5</plasmid>
    </source>
</reference>
<dbReference type="InterPro" id="IPR005594">
    <property type="entry name" value="YadA_C"/>
</dbReference>
<dbReference type="Gene3D" id="2.20.70.140">
    <property type="match status" value="1"/>
</dbReference>
<accession>A0A0C5B0U6</accession>
<feature type="domain" description="Trimeric autotransporter adhesin YadA-like head" evidence="12">
    <location>
        <begin position="422"/>
        <end position="447"/>
    </location>
</feature>
<evidence type="ECO:0000256" key="2">
    <source>
        <dbReference type="ARBA" id="ARBA00004442"/>
    </source>
</evidence>
<dbReference type="SUPFAM" id="SSF54523">
    <property type="entry name" value="Pili subunits"/>
    <property type="match status" value="1"/>
</dbReference>
<gene>
    <name evidence="14" type="ORF">EL76_p7502</name>
</gene>
<dbReference type="RefSeq" id="WP_172687137.1">
    <property type="nucleotide sequence ID" value="NZ_CP060076.1"/>
</dbReference>
<dbReference type="InterPro" id="IPR008640">
    <property type="entry name" value="Adhesin_Head_dom"/>
</dbReference>
<evidence type="ECO:0000256" key="5">
    <source>
        <dbReference type="ARBA" id="ARBA00022452"/>
    </source>
</evidence>
<feature type="domain" description="Trimeric autotransporter adhesin YadA-like head" evidence="12">
    <location>
        <begin position="77"/>
        <end position="97"/>
    </location>
</feature>
<dbReference type="EMBL" id="KM107841">
    <property type="protein sequence ID" value="AJL34560.1"/>
    <property type="molecule type" value="Genomic_DNA"/>
</dbReference>
<dbReference type="Gene3D" id="2.150.10.10">
    <property type="entry name" value="Serralysin-like metalloprotease, C-terminal"/>
    <property type="match status" value="3"/>
</dbReference>
<dbReference type="InterPro" id="IPR008635">
    <property type="entry name" value="Coiled_stalk_dom"/>
</dbReference>
<evidence type="ECO:0000313" key="14">
    <source>
        <dbReference type="EMBL" id="AJL34560.1"/>
    </source>
</evidence>
<name>A0A0C5B0U6_ECOLX</name>
<dbReference type="GO" id="GO:0015031">
    <property type="term" value="P:protein transport"/>
    <property type="evidence" value="ECO:0007669"/>
    <property type="project" value="UniProtKB-KW"/>
</dbReference>
<evidence type="ECO:0000256" key="9">
    <source>
        <dbReference type="ARBA" id="ARBA00023136"/>
    </source>
</evidence>
<keyword evidence="9" id="KW-0472">Membrane</keyword>
<geneLocation type="plasmid" evidence="14">
    <name>pSYM5</name>
</geneLocation>
<feature type="domain" description="Trimeric autotransporter adhesin YadA-like stalk" evidence="13">
    <location>
        <begin position="906"/>
        <end position="933"/>
    </location>
</feature>
<dbReference type="Pfam" id="PF03895">
    <property type="entry name" value="YadA_anchor"/>
    <property type="match status" value="1"/>
</dbReference>
<feature type="domain" description="Trimeric autotransporter adhesin YadA-like stalk" evidence="13">
    <location>
        <begin position="1010"/>
        <end position="1044"/>
    </location>
</feature>
<organism evidence="14">
    <name type="scientific">Escherichia coli</name>
    <dbReference type="NCBI Taxonomy" id="562"/>
    <lineage>
        <taxon>Bacteria</taxon>
        <taxon>Pseudomonadati</taxon>
        <taxon>Pseudomonadota</taxon>
        <taxon>Gammaproteobacteria</taxon>
        <taxon>Enterobacterales</taxon>
        <taxon>Enterobacteriaceae</taxon>
        <taxon>Escherichia</taxon>
    </lineage>
</organism>
<evidence type="ECO:0000256" key="7">
    <source>
        <dbReference type="ARBA" id="ARBA00022729"/>
    </source>
</evidence>
<keyword evidence="8" id="KW-0653">Protein transport</keyword>
<keyword evidence="5" id="KW-1134">Transmembrane beta strand</keyword>
<sequence length="1120" mass="112817">MPENPASYRVVRTKSYLFNKASIGFNSVYAATPVSCSTTGTSENDLFCGAGANTSGSVKSIAIGNNALVSKNASAGLAVGYNSKSAAQNAIAIGNSAIASAANTISIGSDNSFTTGSVAIGTNARAGREDILSLKDAGKSERTWIGKQNNIALGVGSVADGGRVISIGENAGSGTIDNWNIQNINIGTNAGSQAKRDYSVALGFEAGMVLSGSQDATEDSKRAPSINIGKQAGKNTVSYGNISVGDNAGTEITDNRSVSNIMIGNGAGVGLSSNDGINTTFPGYGPGGNTLVGNASGRQLSGDSNVAVGSIAGDQSTGDNNVYVGHLAGQQSMSDRSIIIGSQAGLGTNNDRSVLIGNFANGGVAAPTRNVVGLGSSVKATGFESIAVGFNANSSANNATAIGRFTTASGVNATALSTNAMASGPNSIAIGNGAKAVAMDTISIGTGNIVSGEKSGAIGDPSTISGSASYSIGNNNKITANNAFILGNAVDNAIDNSVALGNSTTVSSAVATPEYIVNGVTHSFAGSTPVSTVSIGASGKERTLSNLAAGRISATSTDAINGSQLFAVSSEVDKGNLFAGNSGAFKRFFGETTTIRGGLTNGETASNKNIRTEANDGIIDIQLANNLDVTSVKTGNTLINNSGLYITGGPTVTVTGIDAGNKTITNVADAVNDSDAVNKRQLDNLSNSVSQGVTFSANEGDDIKRKSGEVLALKGDGAVNGNYSGKNIKTVADASSGVISIQISESPVFGNVVINSNSSGKISGVSDGAIAMGSSDVVNGGQVHTVTTSIANVIGGDTYVSHNGEMISSNVGNTGKNTIHDAIDSIRTTAESVSGGWNLSVNGKQESAIKPSETVDLNNTDKNISISKKDNQVSFNLSDSVNVKESISVENGPSLSQVGIDGAGLKIANIADGIIAQGSKDAVNGGQLHEFISSEVTKPITFKADSGTPYEAKMGSLVNVKGDNKNIKTTVNGNVLSINLNDNVNVKSLTTTESLAVSSGANIDMGGNTIQNVGNAKRTSDAVNYGQLQQAFSSLDNQINRVERRANAGAAAAIATAGLTQAYIPGKSMMSMSGGSFQGENSLAIGLSTISDNGNWILKGSYSTTTRSQTGASVGVGFQF</sequence>
<keyword evidence="6" id="KW-0812">Transmembrane</keyword>
<evidence type="ECO:0000256" key="6">
    <source>
        <dbReference type="ARBA" id="ARBA00022692"/>
    </source>
</evidence>
<evidence type="ECO:0000259" key="12">
    <source>
        <dbReference type="Pfam" id="PF05658"/>
    </source>
</evidence>
<keyword evidence="4" id="KW-0813">Transport</keyword>
<comment type="similarity">
    <text evidence="3">Belongs to the autotransporter-2 (AT-2) (TC 1.B.40) family.</text>
</comment>
<keyword evidence="10" id="KW-0998">Cell outer membrane</keyword>
<dbReference type="GO" id="GO:0009986">
    <property type="term" value="C:cell surface"/>
    <property type="evidence" value="ECO:0007669"/>
    <property type="project" value="UniProtKB-SubCell"/>
</dbReference>
<evidence type="ECO:0000256" key="1">
    <source>
        <dbReference type="ARBA" id="ARBA00004241"/>
    </source>
</evidence>
<dbReference type="Gene3D" id="3.30.1300.30">
    <property type="entry name" value="GSPII I/J protein-like"/>
    <property type="match status" value="1"/>
</dbReference>
<dbReference type="InterPro" id="IPR011049">
    <property type="entry name" value="Serralysin-like_metalloprot_C"/>
</dbReference>
<feature type="domain" description="Trimeric autotransporter adhesin YadA-like stalk" evidence="13">
    <location>
        <begin position="761"/>
        <end position="803"/>
    </location>
</feature>
<dbReference type="InterPro" id="IPR045584">
    <property type="entry name" value="Pilin-like"/>
</dbReference>
<feature type="domain" description="Trimeric autotransporter adhesin YadA-like C-terminal membrane anchor" evidence="11">
    <location>
        <begin position="1061"/>
        <end position="1120"/>
    </location>
</feature>
<feature type="domain" description="Trimeric autotransporter adhesin YadA-like head" evidence="12">
    <location>
        <begin position="380"/>
        <end position="404"/>
    </location>
</feature>
<dbReference type="Gene3D" id="1.20.5.170">
    <property type="match status" value="1"/>
</dbReference>
<proteinExistence type="inferred from homology"/>
<keyword evidence="7" id="KW-0732">Signal</keyword>
<feature type="domain" description="Trimeric autotransporter adhesin YadA-like stalk" evidence="13">
    <location>
        <begin position="544"/>
        <end position="575"/>
    </location>
</feature>
<dbReference type="SUPFAM" id="SSF101967">
    <property type="entry name" value="Adhesin YadA, collagen-binding domain"/>
    <property type="match status" value="4"/>
</dbReference>
<dbReference type="Pfam" id="PF05658">
    <property type="entry name" value="YadA_head"/>
    <property type="match status" value="3"/>
</dbReference>
<keyword evidence="14" id="KW-0614">Plasmid</keyword>
<protein>
    <submittedName>
        <fullName evidence="14">Putative hemagluttinin family protein</fullName>
    </submittedName>
</protein>
<dbReference type="AlphaFoldDB" id="A0A0C5B0U6"/>
<evidence type="ECO:0000256" key="3">
    <source>
        <dbReference type="ARBA" id="ARBA00005848"/>
    </source>
</evidence>
<evidence type="ECO:0000256" key="8">
    <source>
        <dbReference type="ARBA" id="ARBA00022927"/>
    </source>
</evidence>